<organism evidence="1 2">
    <name type="scientific">Auriscalpium vulgare</name>
    <dbReference type="NCBI Taxonomy" id="40419"/>
    <lineage>
        <taxon>Eukaryota</taxon>
        <taxon>Fungi</taxon>
        <taxon>Dikarya</taxon>
        <taxon>Basidiomycota</taxon>
        <taxon>Agaricomycotina</taxon>
        <taxon>Agaricomycetes</taxon>
        <taxon>Russulales</taxon>
        <taxon>Auriscalpiaceae</taxon>
        <taxon>Auriscalpium</taxon>
    </lineage>
</organism>
<accession>A0ACB8RG40</accession>
<reference evidence="1" key="1">
    <citation type="submission" date="2021-02" db="EMBL/GenBank/DDBJ databases">
        <authorList>
            <consortium name="DOE Joint Genome Institute"/>
            <person name="Ahrendt S."/>
            <person name="Looney B.P."/>
            <person name="Miyauchi S."/>
            <person name="Morin E."/>
            <person name="Drula E."/>
            <person name="Courty P.E."/>
            <person name="Chicoki N."/>
            <person name="Fauchery L."/>
            <person name="Kohler A."/>
            <person name="Kuo A."/>
            <person name="Labutti K."/>
            <person name="Pangilinan J."/>
            <person name="Lipzen A."/>
            <person name="Riley R."/>
            <person name="Andreopoulos W."/>
            <person name="He G."/>
            <person name="Johnson J."/>
            <person name="Barry K.W."/>
            <person name="Grigoriev I.V."/>
            <person name="Nagy L."/>
            <person name="Hibbett D."/>
            <person name="Henrissat B."/>
            <person name="Matheny P.B."/>
            <person name="Labbe J."/>
            <person name="Martin F."/>
        </authorList>
    </citation>
    <scope>NUCLEOTIDE SEQUENCE</scope>
    <source>
        <strain evidence="1">FP105234-sp</strain>
    </source>
</reference>
<gene>
    <name evidence="1" type="ORF">FA95DRAFT_1499304</name>
</gene>
<comment type="caution">
    <text evidence="1">The sequence shown here is derived from an EMBL/GenBank/DDBJ whole genome shotgun (WGS) entry which is preliminary data.</text>
</comment>
<evidence type="ECO:0000313" key="1">
    <source>
        <dbReference type="EMBL" id="KAI0042980.1"/>
    </source>
</evidence>
<dbReference type="Proteomes" id="UP000814033">
    <property type="component" value="Unassembled WGS sequence"/>
</dbReference>
<protein>
    <submittedName>
        <fullName evidence="1">Uncharacterized protein</fullName>
    </submittedName>
</protein>
<evidence type="ECO:0000313" key="2">
    <source>
        <dbReference type="Proteomes" id="UP000814033"/>
    </source>
</evidence>
<name>A0ACB8RG40_9AGAM</name>
<keyword evidence="2" id="KW-1185">Reference proteome</keyword>
<sequence>MTDDALNCPICLERLKNPVVTPCAGHMSCSNCMKSHIRSSSDPIMSNCPTCRAAFPIVSPDLTHVPSKYKLFINPSIRRVYIDAEGLSSSVDAEAIESLNEQVAILNARVASLHRDKSLLIERCESALRAAEKHREDERDARRAMETVRKESRDWERKYEVMKVKYRDLKEQYVIVWPPMSARSC</sequence>
<proteinExistence type="predicted"/>
<dbReference type="EMBL" id="MU276038">
    <property type="protein sequence ID" value="KAI0042980.1"/>
    <property type="molecule type" value="Genomic_DNA"/>
</dbReference>
<reference evidence="1" key="2">
    <citation type="journal article" date="2022" name="New Phytol.">
        <title>Evolutionary transition to the ectomycorrhizal habit in the genomes of a hyperdiverse lineage of mushroom-forming fungi.</title>
        <authorList>
            <person name="Looney B."/>
            <person name="Miyauchi S."/>
            <person name="Morin E."/>
            <person name="Drula E."/>
            <person name="Courty P.E."/>
            <person name="Kohler A."/>
            <person name="Kuo A."/>
            <person name="LaButti K."/>
            <person name="Pangilinan J."/>
            <person name="Lipzen A."/>
            <person name="Riley R."/>
            <person name="Andreopoulos W."/>
            <person name="He G."/>
            <person name="Johnson J."/>
            <person name="Nolan M."/>
            <person name="Tritt A."/>
            <person name="Barry K.W."/>
            <person name="Grigoriev I.V."/>
            <person name="Nagy L.G."/>
            <person name="Hibbett D."/>
            <person name="Henrissat B."/>
            <person name="Matheny P.B."/>
            <person name="Labbe J."/>
            <person name="Martin F.M."/>
        </authorList>
    </citation>
    <scope>NUCLEOTIDE SEQUENCE</scope>
    <source>
        <strain evidence="1">FP105234-sp</strain>
    </source>
</reference>